<reference evidence="2" key="2">
    <citation type="submission" date="2025-09" db="UniProtKB">
        <authorList>
            <consortium name="Ensembl"/>
        </authorList>
    </citation>
    <scope>IDENTIFICATION</scope>
</reference>
<dbReference type="PANTHER" id="PTHR34340:SF3">
    <property type="entry name" value="MELANOREGULIN"/>
    <property type="match status" value="1"/>
</dbReference>
<dbReference type="GO" id="GO:0032402">
    <property type="term" value="P:melanosome transport"/>
    <property type="evidence" value="ECO:0007669"/>
    <property type="project" value="InterPro"/>
</dbReference>
<dbReference type="Proteomes" id="UP000264820">
    <property type="component" value="Unplaced"/>
</dbReference>
<evidence type="ECO:0000313" key="3">
    <source>
        <dbReference type="Proteomes" id="UP000264820"/>
    </source>
</evidence>
<sequence>MHTAKASKTTEQLSDESSHDDTEEEIPFGRQLETGPPWVAQQNLRRNKGAASSARRESDRELQAFISMRNQVDKATEEWEQLNYDIHTLRYTRREVRARWKKILGSLPAGYQSEADALLDVNKQSYFNREQEGLARATELLTQLLEHTSFNLQNMSKNYGWIYVWEFFGHKFLPIYCTVFQFYSVCQIFGNLSS</sequence>
<organism evidence="2 3">
    <name type="scientific">Hippocampus comes</name>
    <name type="common">Tiger tail seahorse</name>
    <dbReference type="NCBI Taxonomy" id="109280"/>
    <lineage>
        <taxon>Eukaryota</taxon>
        <taxon>Metazoa</taxon>
        <taxon>Chordata</taxon>
        <taxon>Craniata</taxon>
        <taxon>Vertebrata</taxon>
        <taxon>Euteleostomi</taxon>
        <taxon>Actinopterygii</taxon>
        <taxon>Neopterygii</taxon>
        <taxon>Teleostei</taxon>
        <taxon>Neoteleostei</taxon>
        <taxon>Acanthomorphata</taxon>
        <taxon>Syngnathiaria</taxon>
        <taxon>Syngnathiformes</taxon>
        <taxon>Syngnathoidei</taxon>
        <taxon>Syngnathidae</taxon>
        <taxon>Hippocampus</taxon>
    </lineage>
</organism>
<protein>
    <submittedName>
        <fullName evidence="2">Melanoregulin-like</fullName>
    </submittedName>
</protein>
<keyword evidence="3" id="KW-1185">Reference proteome</keyword>
<reference evidence="2" key="1">
    <citation type="submission" date="2025-08" db="UniProtKB">
        <authorList>
            <consortium name="Ensembl"/>
        </authorList>
    </citation>
    <scope>IDENTIFICATION</scope>
</reference>
<evidence type="ECO:0000256" key="1">
    <source>
        <dbReference type="SAM" id="MobiDB-lite"/>
    </source>
</evidence>
<feature type="compositionally biased region" description="Polar residues" evidence="1">
    <location>
        <begin position="1"/>
        <end position="12"/>
    </location>
</feature>
<dbReference type="AlphaFoldDB" id="A0A3Q2XWT4"/>
<dbReference type="Ensembl" id="ENSHCOT00000015515.1">
    <property type="protein sequence ID" value="ENSHCOP00000009395.1"/>
    <property type="gene ID" value="ENSHCOG00000011824.1"/>
</dbReference>
<dbReference type="GeneTree" id="ENSGT00940000166348"/>
<dbReference type="GO" id="GO:0042470">
    <property type="term" value="C:melanosome"/>
    <property type="evidence" value="ECO:0007669"/>
    <property type="project" value="InterPro"/>
</dbReference>
<evidence type="ECO:0000313" key="2">
    <source>
        <dbReference type="Ensembl" id="ENSHCOP00000009395.1"/>
    </source>
</evidence>
<feature type="region of interest" description="Disordered" evidence="1">
    <location>
        <begin position="1"/>
        <end position="57"/>
    </location>
</feature>
<dbReference type="GO" id="GO:0030318">
    <property type="term" value="P:melanocyte differentiation"/>
    <property type="evidence" value="ECO:0007669"/>
    <property type="project" value="TreeGrafter"/>
</dbReference>
<name>A0A3Q2XWT4_HIPCM</name>
<accession>A0A3Q2XWT4</accession>
<proteinExistence type="predicted"/>
<dbReference type="Pfam" id="PF15812">
    <property type="entry name" value="MREG"/>
    <property type="match status" value="1"/>
</dbReference>
<dbReference type="PANTHER" id="PTHR34340">
    <property type="entry name" value="MELANOREGULIN"/>
    <property type="match status" value="1"/>
</dbReference>
<dbReference type="InterPro" id="IPR031638">
    <property type="entry name" value="Melanoregulin"/>
</dbReference>